<evidence type="ECO:0000256" key="15">
    <source>
        <dbReference type="PROSITE-ProRule" id="PRU10144"/>
    </source>
</evidence>
<dbReference type="InterPro" id="IPR037066">
    <property type="entry name" value="Plug_dom_sf"/>
</dbReference>
<evidence type="ECO:0000256" key="14">
    <source>
        <dbReference type="PROSITE-ProRule" id="PRU01360"/>
    </source>
</evidence>
<keyword evidence="3 14" id="KW-0813">Transport</keyword>
<name>A0A916UTP9_9HYPH</name>
<evidence type="ECO:0000256" key="2">
    <source>
        <dbReference type="ARBA" id="ARBA00009810"/>
    </source>
</evidence>
<dbReference type="Gene3D" id="2.40.170.20">
    <property type="entry name" value="TonB-dependent receptor, beta-barrel domain"/>
    <property type="match status" value="1"/>
</dbReference>
<reference evidence="19" key="1">
    <citation type="journal article" date="2014" name="Int. J. Syst. Evol. Microbiol.">
        <title>Complete genome sequence of Corynebacterium casei LMG S-19264T (=DSM 44701T), isolated from a smear-ripened cheese.</title>
        <authorList>
            <consortium name="US DOE Joint Genome Institute (JGI-PGF)"/>
            <person name="Walter F."/>
            <person name="Albersmeier A."/>
            <person name="Kalinowski J."/>
            <person name="Ruckert C."/>
        </authorList>
    </citation>
    <scope>NUCLEOTIDE SEQUENCE</scope>
    <source>
        <strain evidence="19">CGMCC 1.12919</strain>
    </source>
</reference>
<dbReference type="InterPro" id="IPR039426">
    <property type="entry name" value="TonB-dep_rcpt-like"/>
</dbReference>
<dbReference type="InterPro" id="IPR036942">
    <property type="entry name" value="Beta-barrel_TonB_sf"/>
</dbReference>
<dbReference type="GO" id="GO:0038023">
    <property type="term" value="F:signaling receptor activity"/>
    <property type="evidence" value="ECO:0007669"/>
    <property type="project" value="InterPro"/>
</dbReference>
<dbReference type="NCBIfam" id="TIGR01783">
    <property type="entry name" value="TonB-siderophor"/>
    <property type="match status" value="1"/>
</dbReference>
<dbReference type="GO" id="GO:0015344">
    <property type="term" value="F:siderophore uptake transmembrane transporter activity"/>
    <property type="evidence" value="ECO:0007669"/>
    <property type="project" value="TreeGrafter"/>
</dbReference>
<evidence type="ECO:0000313" key="20">
    <source>
        <dbReference type="Proteomes" id="UP000637002"/>
    </source>
</evidence>
<keyword evidence="11 14" id="KW-0472">Membrane</keyword>
<dbReference type="InterPro" id="IPR010105">
    <property type="entry name" value="TonB_sidphr_rcpt"/>
</dbReference>
<keyword evidence="4 14" id="KW-1134">Transmembrane beta strand</keyword>
<dbReference type="AlphaFoldDB" id="A0A916UTP9"/>
<dbReference type="EMBL" id="BMGG01000010">
    <property type="protein sequence ID" value="GGC87983.1"/>
    <property type="molecule type" value="Genomic_DNA"/>
</dbReference>
<dbReference type="InterPro" id="IPR000531">
    <property type="entry name" value="Beta-barrel_TonB"/>
</dbReference>
<dbReference type="InterPro" id="IPR012910">
    <property type="entry name" value="Plug_dom"/>
</dbReference>
<keyword evidence="12 19" id="KW-0675">Receptor</keyword>
<dbReference type="PANTHER" id="PTHR32552">
    <property type="entry name" value="FERRICHROME IRON RECEPTOR-RELATED"/>
    <property type="match status" value="1"/>
</dbReference>
<evidence type="ECO:0000256" key="16">
    <source>
        <dbReference type="RuleBase" id="RU003357"/>
    </source>
</evidence>
<protein>
    <submittedName>
        <fullName evidence="19">TonB-dependent receptor</fullName>
    </submittedName>
</protein>
<reference evidence="19" key="2">
    <citation type="submission" date="2020-09" db="EMBL/GenBank/DDBJ databases">
        <authorList>
            <person name="Sun Q."/>
            <person name="Zhou Y."/>
        </authorList>
    </citation>
    <scope>NUCLEOTIDE SEQUENCE</scope>
    <source>
        <strain evidence="19">CGMCC 1.12919</strain>
    </source>
</reference>
<evidence type="ECO:0000259" key="17">
    <source>
        <dbReference type="Pfam" id="PF00593"/>
    </source>
</evidence>
<evidence type="ECO:0000256" key="9">
    <source>
        <dbReference type="ARBA" id="ARBA00023065"/>
    </source>
</evidence>
<keyword evidence="5" id="KW-0410">Iron transport</keyword>
<evidence type="ECO:0000313" key="19">
    <source>
        <dbReference type="EMBL" id="GGC87983.1"/>
    </source>
</evidence>
<sequence>MERFTTFSVAAALLSGTSLTCAQARQTDPGSGVVELPTISVQAGSPAEELVRPDIEKLKLANDTGSLVGLTPFETPASVDIVTQPEMQQRGLRTLKEVFNAVPGLMAGNDPATHSLATLRGFPGGAIGYMYDGIQLSGPQMLSRDYDSFNFDRVEVLKGPSSVISGNGALAGTINLVTKQPILGQNLSQGLLSYGSFDRLRMGGDYNVAVGENAAVRASAVFSQANGYIDDTDSRTAAVTLGATAALSDRLTTTFSLDYYHDAFRTPYEGTPLIARSAAISPSNIVSAPGGLAIDRALRNRNYNFNNGEMASDTLWLRNRTDYELTDNWTIRNDVGFYTAKRPWANSEAFTYNGATGLLDRSSDLITNDQQVFYEQISARFDGAIAGMRHRFAAGLAYNHTELLSERRFGEATPVSPYFPIRGFVPADTAANFPTRQNFNSRLDTFAVFAEDAINLTDKWLVVAGGRYETIRLDRSIFDLNTVAAPQSFDQTYNSVSWRLGTVYEILPGTVLFAQYNQATVPVSTLLLSNISNARFELSTGQSAEAGIKATFWDNRAVASLSIYQIDQDNILTRDPANTALTIQGGSQRSRGIEAEIAVALTDHLKLTANASYIKAEYTELWSPAGDLAGNRPVNVPEWTAFVMADYKVPGLPMTVSASAQYVGSFYADTTNTIEIDGHTVVDAWISYELGPGTLRLRGRNLFDAFYADWAADNPTQVYIAAPRSIELSYVAKF</sequence>
<feature type="short sequence motif" description="TonB C-terminal box" evidence="15">
    <location>
        <begin position="717"/>
        <end position="734"/>
    </location>
</feature>
<evidence type="ECO:0000256" key="13">
    <source>
        <dbReference type="ARBA" id="ARBA00023237"/>
    </source>
</evidence>
<evidence type="ECO:0000256" key="10">
    <source>
        <dbReference type="ARBA" id="ARBA00023077"/>
    </source>
</evidence>
<dbReference type="GO" id="GO:0015891">
    <property type="term" value="P:siderophore transport"/>
    <property type="evidence" value="ECO:0007669"/>
    <property type="project" value="InterPro"/>
</dbReference>
<keyword evidence="13 14" id="KW-0998">Cell outer membrane</keyword>
<keyword evidence="8" id="KW-0408">Iron</keyword>
<dbReference type="Pfam" id="PF00593">
    <property type="entry name" value="TonB_dep_Rec_b-barrel"/>
    <property type="match status" value="1"/>
</dbReference>
<keyword evidence="9" id="KW-0406">Ion transport</keyword>
<dbReference type="PANTHER" id="PTHR32552:SF84">
    <property type="entry name" value="TONB-DEPENDENT RECEPTOR-RELATED"/>
    <property type="match status" value="1"/>
</dbReference>
<keyword evidence="20" id="KW-1185">Reference proteome</keyword>
<evidence type="ECO:0000256" key="5">
    <source>
        <dbReference type="ARBA" id="ARBA00022496"/>
    </source>
</evidence>
<proteinExistence type="inferred from homology"/>
<evidence type="ECO:0000256" key="12">
    <source>
        <dbReference type="ARBA" id="ARBA00023170"/>
    </source>
</evidence>
<comment type="subcellular location">
    <subcellularLocation>
        <location evidence="1 14">Cell outer membrane</location>
        <topology evidence="1 14">Multi-pass membrane protein</topology>
    </subcellularLocation>
</comment>
<keyword evidence="7" id="KW-0732">Signal</keyword>
<accession>A0A916UTP9</accession>
<dbReference type="Proteomes" id="UP000637002">
    <property type="component" value="Unassembled WGS sequence"/>
</dbReference>
<keyword evidence="6 14" id="KW-0812">Transmembrane</keyword>
<evidence type="ECO:0000256" key="8">
    <source>
        <dbReference type="ARBA" id="ARBA00023004"/>
    </source>
</evidence>
<dbReference type="SUPFAM" id="SSF56935">
    <property type="entry name" value="Porins"/>
    <property type="match status" value="1"/>
</dbReference>
<dbReference type="PROSITE" id="PS01156">
    <property type="entry name" value="TONB_DEPENDENT_REC_2"/>
    <property type="match status" value="1"/>
</dbReference>
<evidence type="ECO:0000256" key="11">
    <source>
        <dbReference type="ARBA" id="ARBA00023136"/>
    </source>
</evidence>
<feature type="domain" description="TonB-dependent receptor plug" evidence="18">
    <location>
        <begin position="73"/>
        <end position="173"/>
    </location>
</feature>
<dbReference type="PROSITE" id="PS52016">
    <property type="entry name" value="TONB_DEPENDENT_REC_3"/>
    <property type="match status" value="1"/>
</dbReference>
<dbReference type="InterPro" id="IPR010917">
    <property type="entry name" value="TonB_rcpt_CS"/>
</dbReference>
<evidence type="ECO:0000256" key="6">
    <source>
        <dbReference type="ARBA" id="ARBA00022692"/>
    </source>
</evidence>
<evidence type="ECO:0000256" key="1">
    <source>
        <dbReference type="ARBA" id="ARBA00004571"/>
    </source>
</evidence>
<evidence type="ECO:0000256" key="7">
    <source>
        <dbReference type="ARBA" id="ARBA00022729"/>
    </source>
</evidence>
<evidence type="ECO:0000256" key="3">
    <source>
        <dbReference type="ARBA" id="ARBA00022448"/>
    </source>
</evidence>
<dbReference type="GO" id="GO:0009279">
    <property type="term" value="C:cell outer membrane"/>
    <property type="evidence" value="ECO:0007669"/>
    <property type="project" value="UniProtKB-SubCell"/>
</dbReference>
<dbReference type="Gene3D" id="2.170.130.10">
    <property type="entry name" value="TonB-dependent receptor, plug domain"/>
    <property type="match status" value="1"/>
</dbReference>
<gene>
    <name evidence="19" type="primary">bfrG</name>
    <name evidence="19" type="ORF">GCM10010994_52430</name>
</gene>
<evidence type="ECO:0000259" key="18">
    <source>
        <dbReference type="Pfam" id="PF07715"/>
    </source>
</evidence>
<dbReference type="CDD" id="cd01347">
    <property type="entry name" value="ligand_gated_channel"/>
    <property type="match status" value="1"/>
</dbReference>
<keyword evidence="10 16" id="KW-0798">TonB box</keyword>
<comment type="caution">
    <text evidence="19">The sequence shown here is derived from an EMBL/GenBank/DDBJ whole genome shotgun (WGS) entry which is preliminary data.</text>
</comment>
<comment type="similarity">
    <text evidence="2 14 16">Belongs to the TonB-dependent receptor family.</text>
</comment>
<organism evidence="19 20">
    <name type="scientific">Chelatococcus reniformis</name>
    <dbReference type="NCBI Taxonomy" id="1494448"/>
    <lineage>
        <taxon>Bacteria</taxon>
        <taxon>Pseudomonadati</taxon>
        <taxon>Pseudomonadota</taxon>
        <taxon>Alphaproteobacteria</taxon>
        <taxon>Hyphomicrobiales</taxon>
        <taxon>Chelatococcaceae</taxon>
        <taxon>Chelatococcus</taxon>
    </lineage>
</organism>
<dbReference type="Pfam" id="PF07715">
    <property type="entry name" value="Plug"/>
    <property type="match status" value="1"/>
</dbReference>
<evidence type="ECO:0000256" key="4">
    <source>
        <dbReference type="ARBA" id="ARBA00022452"/>
    </source>
</evidence>
<feature type="domain" description="TonB-dependent receptor-like beta-barrel" evidence="17">
    <location>
        <begin position="296"/>
        <end position="702"/>
    </location>
</feature>